<dbReference type="BioCyc" id="CORYNE:G18NG-11325-MONOMER"/>
<protein>
    <submittedName>
        <fullName evidence="1">Uncharacterized protein</fullName>
    </submittedName>
</protein>
<dbReference type="Proteomes" id="UP000000582">
    <property type="component" value="Chromosome"/>
</dbReference>
<evidence type="ECO:0000313" key="1">
    <source>
        <dbReference type="EMBL" id="BAB99126.1"/>
    </source>
</evidence>
<reference evidence="2" key="1">
    <citation type="journal article" date="2003" name="Appl. Microbiol. Biotechnol.">
        <title>The Corynebacterium glutamicum genome: features and impacts on biotechnological processes.</title>
        <authorList>
            <person name="Ikeda M."/>
            <person name="Nakagawa S."/>
        </authorList>
    </citation>
    <scope>NUCLEOTIDE SEQUENCE [LARGE SCALE GENOMIC DNA]</scope>
    <source>
        <strain evidence="2">ATCC 13032 / DSM 20300 / BCRC 11384 / JCM 1318 / LMG 3730 / NCIMB 10025</strain>
    </source>
</reference>
<proteinExistence type="predicted"/>
<dbReference type="AntiFam" id="ANF00009">
    <property type="entry name" value="Shadow ORF (opposite transposase protein)"/>
</dbReference>
<evidence type="ECO:0000313" key="2">
    <source>
        <dbReference type="Proteomes" id="UP000000582"/>
    </source>
</evidence>
<dbReference type="HOGENOM" id="CLU_1508177_0_0_11"/>
<accession>Q8NPS8</accession>
<keyword evidence="2" id="KW-1185">Reference proteome</keyword>
<organism evidence="1 2">
    <name type="scientific">Corynebacterium glutamicum (strain ATCC 13032 / DSM 20300 / JCM 1318 / BCRC 11384 / CCUG 27702 / LMG 3730 / NBRC 12168 / NCIMB 10025 / NRRL B-2784 / 534)</name>
    <dbReference type="NCBI Taxonomy" id="196627"/>
    <lineage>
        <taxon>Bacteria</taxon>
        <taxon>Bacillati</taxon>
        <taxon>Actinomycetota</taxon>
        <taxon>Actinomycetes</taxon>
        <taxon>Mycobacteriales</taxon>
        <taxon>Corynebacteriaceae</taxon>
        <taxon>Corynebacterium</taxon>
    </lineage>
</organism>
<dbReference type="AlphaFoldDB" id="Q8NPS8"/>
<dbReference type="KEGG" id="cgl:Cgl1732"/>
<name>Q8NPS8_CORGL</name>
<dbReference type="EMBL" id="BA000036">
    <property type="protein sequence ID" value="BAB99126.1"/>
    <property type="molecule type" value="Genomic_DNA"/>
</dbReference>
<sequence length="178" mass="19727">MRRVNAAVVGVKNRTFEVSTLVFSHEQRVLDQARAHVICDRKAHQPAGVTVNDRGQVHIRPILNWQIGDIPDIELVRLVSGELPADKVREHCLGFVRHGGGDLAFLCVSEQLQRSHDPGNPLVVRKVMADLVFEFSRDSFGPITATVSGEYSLDLDPKNSVAEQAFFTREGGAFPFVI</sequence>
<gene>
    <name evidence="1" type="ordered locus">Cgl1732</name>
</gene>